<protein>
    <submittedName>
        <fullName evidence="2">Uncharacterized protein</fullName>
    </submittedName>
</protein>
<proteinExistence type="predicted"/>
<evidence type="ECO:0000313" key="2">
    <source>
        <dbReference type="EMBL" id="KAF2123613.1"/>
    </source>
</evidence>
<organism evidence="2 3">
    <name type="scientific">Dothidotthia symphoricarpi CBS 119687</name>
    <dbReference type="NCBI Taxonomy" id="1392245"/>
    <lineage>
        <taxon>Eukaryota</taxon>
        <taxon>Fungi</taxon>
        <taxon>Dikarya</taxon>
        <taxon>Ascomycota</taxon>
        <taxon>Pezizomycotina</taxon>
        <taxon>Dothideomycetes</taxon>
        <taxon>Pleosporomycetidae</taxon>
        <taxon>Pleosporales</taxon>
        <taxon>Dothidotthiaceae</taxon>
        <taxon>Dothidotthia</taxon>
    </lineage>
</organism>
<feature type="coiled-coil region" evidence="1">
    <location>
        <begin position="26"/>
        <end position="154"/>
    </location>
</feature>
<evidence type="ECO:0000313" key="3">
    <source>
        <dbReference type="Proteomes" id="UP000799771"/>
    </source>
</evidence>
<name>A0A6A5ZXI2_9PLEO</name>
<dbReference type="Proteomes" id="UP000799771">
    <property type="component" value="Unassembled WGS sequence"/>
</dbReference>
<dbReference type="EMBL" id="ML977524">
    <property type="protein sequence ID" value="KAF2123613.1"/>
    <property type="molecule type" value="Genomic_DNA"/>
</dbReference>
<dbReference type="GeneID" id="54402609"/>
<dbReference type="AlphaFoldDB" id="A0A6A5ZXI2"/>
<keyword evidence="1" id="KW-0175">Coiled coil</keyword>
<evidence type="ECO:0000256" key="1">
    <source>
        <dbReference type="SAM" id="Coils"/>
    </source>
</evidence>
<keyword evidence="3" id="KW-1185">Reference proteome</keyword>
<accession>A0A6A5ZXI2</accession>
<reference evidence="2" key="1">
    <citation type="journal article" date="2020" name="Stud. Mycol.">
        <title>101 Dothideomycetes genomes: a test case for predicting lifestyles and emergence of pathogens.</title>
        <authorList>
            <person name="Haridas S."/>
            <person name="Albert R."/>
            <person name="Binder M."/>
            <person name="Bloem J."/>
            <person name="Labutti K."/>
            <person name="Salamov A."/>
            <person name="Andreopoulos B."/>
            <person name="Baker S."/>
            <person name="Barry K."/>
            <person name="Bills G."/>
            <person name="Bluhm B."/>
            <person name="Cannon C."/>
            <person name="Castanera R."/>
            <person name="Culley D."/>
            <person name="Daum C."/>
            <person name="Ezra D."/>
            <person name="Gonzalez J."/>
            <person name="Henrissat B."/>
            <person name="Kuo A."/>
            <person name="Liang C."/>
            <person name="Lipzen A."/>
            <person name="Lutzoni F."/>
            <person name="Magnuson J."/>
            <person name="Mondo S."/>
            <person name="Nolan M."/>
            <person name="Ohm R."/>
            <person name="Pangilinan J."/>
            <person name="Park H.-J."/>
            <person name="Ramirez L."/>
            <person name="Alfaro M."/>
            <person name="Sun H."/>
            <person name="Tritt A."/>
            <person name="Yoshinaga Y."/>
            <person name="Zwiers L.-H."/>
            <person name="Turgeon B."/>
            <person name="Goodwin S."/>
            <person name="Spatafora J."/>
            <person name="Crous P."/>
            <person name="Grigoriev I."/>
        </authorList>
    </citation>
    <scope>NUCLEOTIDE SEQUENCE</scope>
    <source>
        <strain evidence="2">CBS 119687</strain>
    </source>
</reference>
<dbReference type="RefSeq" id="XP_033518007.1">
    <property type="nucleotide sequence ID" value="XM_033662177.1"/>
</dbReference>
<sequence>MGLESNSSGRGPADSSTLLTPMHMELDKLRKENAQLKEDVAREKKDAQGWMKLYNDSRQAISEEEQRLRDALADEETLSKKIAAHLQEQRSKVERLEEDVDRYLGTNRTLDASLVWKNEEVASAIQLHDVQGQNRILTEERDDLEKKYEELRGVQSGTDRKRRELEIILKDVTVEYRNLVQSRSDILMNLANDKALWLFRILDKGKEPITFKKHRKHQLLRHCVDTEVSEGFIVALILALHELQGRGDPPEWVDDEAWIELSNRLNSVDAKKSTDDDTLTKGDGDEQNDIAAWIANSSLAENVRNQFAIQLDKASFTELGYLPTTEPIKYSQALDDFIKLDQQMRRRGL</sequence>
<gene>
    <name evidence="2" type="ORF">P153DRAFT_148521</name>
</gene>